<keyword evidence="2" id="KW-0342">GTP-binding</keyword>
<dbReference type="GO" id="GO:0001667">
    <property type="term" value="P:ameboidal-type cell migration"/>
    <property type="evidence" value="ECO:0007669"/>
    <property type="project" value="UniProtKB-ARBA"/>
</dbReference>
<dbReference type="InterPro" id="IPR001806">
    <property type="entry name" value="Small_GTPase"/>
</dbReference>
<dbReference type="GO" id="GO:0003006">
    <property type="term" value="P:developmental process involved in reproduction"/>
    <property type="evidence" value="ECO:0007669"/>
    <property type="project" value="UniProtKB-ARBA"/>
</dbReference>
<protein>
    <submittedName>
        <fullName evidence="3">Cdc42 like protein</fullName>
    </submittedName>
</protein>
<proteinExistence type="predicted"/>
<dbReference type="Gene3D" id="3.40.50.300">
    <property type="entry name" value="P-loop containing nucleotide triphosphate hydrolases"/>
    <property type="match status" value="1"/>
</dbReference>
<organism evidence="3 4">
    <name type="scientific">Argiope bruennichi</name>
    <name type="common">Wasp spider</name>
    <name type="synonym">Aranea bruennichi</name>
    <dbReference type="NCBI Taxonomy" id="94029"/>
    <lineage>
        <taxon>Eukaryota</taxon>
        <taxon>Metazoa</taxon>
        <taxon>Ecdysozoa</taxon>
        <taxon>Arthropoda</taxon>
        <taxon>Chelicerata</taxon>
        <taxon>Arachnida</taxon>
        <taxon>Araneae</taxon>
        <taxon>Araneomorphae</taxon>
        <taxon>Entelegynae</taxon>
        <taxon>Araneoidea</taxon>
        <taxon>Araneidae</taxon>
        <taxon>Argiope</taxon>
    </lineage>
</organism>
<dbReference type="GO" id="GO:0022412">
    <property type="term" value="P:cellular process involved in reproduction in multicellular organism"/>
    <property type="evidence" value="ECO:0007669"/>
    <property type="project" value="UniProtKB-ARBA"/>
</dbReference>
<dbReference type="InterPro" id="IPR003578">
    <property type="entry name" value="Small_GTPase_Rho"/>
</dbReference>
<evidence type="ECO:0000313" key="4">
    <source>
        <dbReference type="Proteomes" id="UP000807504"/>
    </source>
</evidence>
<sequence>MSPKKETIKKIKCHVVGDIGIGKTSLLLAYEKKRFPTEIELRLTCFPYPRFANTVVKYESSNVYLWDYMEYDEFTELRKLGYLDTHWLPEITFHCPGTPYILIGTQIDLRRKGTMVLNNQKPITYKEGKKLAAKLKAVKYLECSALTQEGMQDLVKEVVLVARTAPKKK</sequence>
<dbReference type="AlphaFoldDB" id="A0A8T0ED99"/>
<dbReference type="SUPFAM" id="SSF52540">
    <property type="entry name" value="P-loop containing nucleoside triphosphate hydrolases"/>
    <property type="match status" value="1"/>
</dbReference>
<dbReference type="InterPro" id="IPR027417">
    <property type="entry name" value="P-loop_NTPase"/>
</dbReference>
<accession>A0A8T0ED99</accession>
<reference evidence="3" key="1">
    <citation type="journal article" date="2020" name="bioRxiv">
        <title>Chromosome-level reference genome of the European wasp spider Argiope bruennichi: a resource for studies on range expansion and evolutionary adaptation.</title>
        <authorList>
            <person name="Sheffer M.M."/>
            <person name="Hoppe A."/>
            <person name="Krehenwinkel H."/>
            <person name="Uhl G."/>
            <person name="Kuss A.W."/>
            <person name="Jensen L."/>
            <person name="Jensen C."/>
            <person name="Gillespie R.G."/>
            <person name="Hoff K.J."/>
            <person name="Prost S."/>
        </authorList>
    </citation>
    <scope>NUCLEOTIDE SEQUENCE</scope>
</reference>
<dbReference type="EMBL" id="JABXBU010002228">
    <property type="protein sequence ID" value="KAF8770739.1"/>
    <property type="molecule type" value="Genomic_DNA"/>
</dbReference>
<dbReference type="SMART" id="SM00174">
    <property type="entry name" value="RHO"/>
    <property type="match status" value="1"/>
</dbReference>
<dbReference type="SMART" id="SM00175">
    <property type="entry name" value="RAB"/>
    <property type="match status" value="1"/>
</dbReference>
<evidence type="ECO:0000313" key="3">
    <source>
        <dbReference type="EMBL" id="KAF8770739.1"/>
    </source>
</evidence>
<keyword evidence="1" id="KW-0547">Nucleotide-binding</keyword>
<dbReference type="GO" id="GO:0003924">
    <property type="term" value="F:GTPase activity"/>
    <property type="evidence" value="ECO:0007669"/>
    <property type="project" value="InterPro"/>
</dbReference>
<dbReference type="Pfam" id="PF00071">
    <property type="entry name" value="Ras"/>
    <property type="match status" value="2"/>
</dbReference>
<evidence type="ECO:0000256" key="1">
    <source>
        <dbReference type="ARBA" id="ARBA00022741"/>
    </source>
</evidence>
<dbReference type="PROSITE" id="PS51420">
    <property type="entry name" value="RHO"/>
    <property type="match status" value="1"/>
</dbReference>
<gene>
    <name evidence="3" type="ORF">HNY73_018232</name>
</gene>
<dbReference type="GO" id="GO:0007264">
    <property type="term" value="P:small GTPase-mediated signal transduction"/>
    <property type="evidence" value="ECO:0007669"/>
    <property type="project" value="InterPro"/>
</dbReference>
<dbReference type="PANTHER" id="PTHR24072">
    <property type="entry name" value="RHO FAMILY GTPASE"/>
    <property type="match status" value="1"/>
</dbReference>
<dbReference type="GO" id="GO:0005525">
    <property type="term" value="F:GTP binding"/>
    <property type="evidence" value="ECO:0007669"/>
    <property type="project" value="UniProtKB-KW"/>
</dbReference>
<reference evidence="3" key="2">
    <citation type="submission" date="2020-06" db="EMBL/GenBank/DDBJ databases">
        <authorList>
            <person name="Sheffer M."/>
        </authorList>
    </citation>
    <scope>NUCLEOTIDE SEQUENCE</scope>
</reference>
<dbReference type="Proteomes" id="UP000807504">
    <property type="component" value="Unassembled WGS sequence"/>
</dbReference>
<keyword evidence="4" id="KW-1185">Reference proteome</keyword>
<comment type="caution">
    <text evidence="3">The sequence shown here is derived from an EMBL/GenBank/DDBJ whole genome shotgun (WGS) entry which is preliminary data.</text>
</comment>
<dbReference type="GO" id="GO:0035006">
    <property type="term" value="P:melanization defense response"/>
    <property type="evidence" value="ECO:0007669"/>
    <property type="project" value="UniProtKB-ARBA"/>
</dbReference>
<evidence type="ECO:0000256" key="2">
    <source>
        <dbReference type="ARBA" id="ARBA00023134"/>
    </source>
</evidence>
<name>A0A8T0ED99_ARGBR</name>
<dbReference type="PRINTS" id="PR00449">
    <property type="entry name" value="RASTRNSFRMNG"/>
</dbReference>
<dbReference type="GO" id="GO:0035099">
    <property type="term" value="P:hemocyte migration"/>
    <property type="evidence" value="ECO:0007669"/>
    <property type="project" value="UniProtKB-ARBA"/>
</dbReference>